<keyword evidence="1" id="KW-1133">Transmembrane helix</keyword>
<keyword evidence="1" id="KW-0812">Transmembrane</keyword>
<dbReference type="EMBL" id="JAAIKB010000008">
    <property type="protein sequence ID" value="NGM22271.1"/>
    <property type="molecule type" value="Genomic_DNA"/>
</dbReference>
<keyword evidence="3" id="KW-1185">Reference proteome</keyword>
<sequence>MIRNWIAALPPGPQRWLLLVGLLAYPYGLALTFLRFVHEGAAAAWVAPSLPAIQELLPLASVILAGHAAQGDPVPGMVNAHLLAVGHLSGLALGLLFIARVAAKPAKAALNFRQSVATSPQTWARRIRPWAMALFGVVFSLAVLWSLSLDTGGLRADGGFKFRASAGLPGLMLVAFAQIAWLMLAGGAAMLVVWIKRRDSAISGPSAGPPAGI</sequence>
<feature type="transmembrane region" description="Helical" evidence="1">
    <location>
        <begin position="81"/>
        <end position="103"/>
    </location>
</feature>
<evidence type="ECO:0000313" key="2">
    <source>
        <dbReference type="EMBL" id="NGM22271.1"/>
    </source>
</evidence>
<reference evidence="2 3" key="1">
    <citation type="submission" date="2020-03" db="EMBL/GenBank/DDBJ databases">
        <title>Roseomonas stagni sp. nov., isolated from pond water in Japan.</title>
        <authorList>
            <person name="Furuhata K."/>
            <person name="Miyamoto H."/>
            <person name="Goto K."/>
        </authorList>
    </citation>
    <scope>NUCLEOTIDE SEQUENCE [LARGE SCALE GENOMIC DNA]</scope>
    <source>
        <strain evidence="2 3">PeD5</strain>
    </source>
</reference>
<comment type="caution">
    <text evidence="2">The sequence shown here is derived from an EMBL/GenBank/DDBJ whole genome shotgun (WGS) entry which is preliminary data.</text>
</comment>
<protein>
    <submittedName>
        <fullName evidence="2">Uncharacterized protein</fullName>
    </submittedName>
</protein>
<evidence type="ECO:0000256" key="1">
    <source>
        <dbReference type="SAM" id="Phobius"/>
    </source>
</evidence>
<keyword evidence="1" id="KW-0472">Membrane</keyword>
<organism evidence="2 3">
    <name type="scientific">Falsiroseomonas algicola</name>
    <dbReference type="NCBI Taxonomy" id="2716930"/>
    <lineage>
        <taxon>Bacteria</taxon>
        <taxon>Pseudomonadati</taxon>
        <taxon>Pseudomonadota</taxon>
        <taxon>Alphaproteobacteria</taxon>
        <taxon>Acetobacterales</taxon>
        <taxon>Roseomonadaceae</taxon>
        <taxon>Falsiroseomonas</taxon>
    </lineage>
</organism>
<accession>A0A6M1LPG1</accession>
<feature type="transmembrane region" description="Helical" evidence="1">
    <location>
        <begin position="168"/>
        <end position="195"/>
    </location>
</feature>
<dbReference type="AlphaFoldDB" id="A0A6M1LPG1"/>
<dbReference type="RefSeq" id="WP_164696167.1">
    <property type="nucleotide sequence ID" value="NZ_JAAIKB010000008.1"/>
</dbReference>
<proteinExistence type="predicted"/>
<evidence type="ECO:0000313" key="3">
    <source>
        <dbReference type="Proteomes" id="UP000475385"/>
    </source>
</evidence>
<dbReference type="Proteomes" id="UP000475385">
    <property type="component" value="Unassembled WGS sequence"/>
</dbReference>
<feature type="transmembrane region" description="Helical" evidence="1">
    <location>
        <begin position="16"/>
        <end position="37"/>
    </location>
</feature>
<feature type="transmembrane region" description="Helical" evidence="1">
    <location>
        <begin position="49"/>
        <end position="69"/>
    </location>
</feature>
<feature type="transmembrane region" description="Helical" evidence="1">
    <location>
        <begin position="130"/>
        <end position="148"/>
    </location>
</feature>
<gene>
    <name evidence="2" type="ORF">G3576_19790</name>
</gene>
<name>A0A6M1LPG1_9PROT</name>